<reference evidence="1 2" key="1">
    <citation type="submission" date="2022-11" db="EMBL/GenBank/DDBJ databases">
        <title>Mucor velutinosus strain NIH1002 WGS.</title>
        <authorList>
            <person name="Subramanian P."/>
            <person name="Mullikin J.C."/>
            <person name="Segre J.A."/>
            <person name="Zelazny A.M."/>
        </authorList>
    </citation>
    <scope>NUCLEOTIDE SEQUENCE [LARGE SCALE GENOMIC DNA]</scope>
    <source>
        <strain evidence="1 2">NIH1002</strain>
    </source>
</reference>
<evidence type="ECO:0000313" key="2">
    <source>
        <dbReference type="Proteomes" id="UP001304243"/>
    </source>
</evidence>
<dbReference type="GeneID" id="89956718"/>
<dbReference type="EMBL" id="JASEJX010000019">
    <property type="protein sequence ID" value="KAK4513237.1"/>
    <property type="molecule type" value="Genomic_DNA"/>
</dbReference>
<dbReference type="Proteomes" id="UP001304243">
    <property type="component" value="Unassembled WGS sequence"/>
</dbReference>
<accession>A0AAN7DAE9</accession>
<name>A0AAN7DAE9_9FUNG</name>
<protein>
    <submittedName>
        <fullName evidence="1">Uncharacterized protein</fullName>
    </submittedName>
</protein>
<gene>
    <name evidence="1" type="ORF">ATC70_013032</name>
</gene>
<comment type="caution">
    <text evidence="1">The sequence shown here is derived from an EMBL/GenBank/DDBJ whole genome shotgun (WGS) entry which is preliminary data.</text>
</comment>
<sequence length="281" mass="31396">MVYNFSLLVREVIASSILYILNDDVPIQSPATPRNLGEILSAKGRTRLFTMSNNLDETAKDLSRRQARLCEGVYPVIPFEGRTPFVEPIMDGGVKYVVNGRKPTLEQPSQLLCEASKVGRGVRETLVSVKADKRDEESTKILTGLKGGVRPDRRDQEFMSLCRRLDEIMDDVGKFCVFIPDVLPGALIKSCHKVDIPVLKAAIKQYLPSHKLANIVMQRSLFSEVHPVSGADNDMPDVLFQKTMLTGSQLQENGLNSHLSFDEIVPEHPSLEFLMFPSIIQ</sequence>
<keyword evidence="2" id="KW-1185">Reference proteome</keyword>
<dbReference type="RefSeq" id="XP_064679903.1">
    <property type="nucleotide sequence ID" value="XM_064832200.1"/>
</dbReference>
<organism evidence="1 2">
    <name type="scientific">Mucor velutinosus</name>
    <dbReference type="NCBI Taxonomy" id="708070"/>
    <lineage>
        <taxon>Eukaryota</taxon>
        <taxon>Fungi</taxon>
        <taxon>Fungi incertae sedis</taxon>
        <taxon>Mucoromycota</taxon>
        <taxon>Mucoromycotina</taxon>
        <taxon>Mucoromycetes</taxon>
        <taxon>Mucorales</taxon>
        <taxon>Mucorineae</taxon>
        <taxon>Mucoraceae</taxon>
        <taxon>Mucor</taxon>
    </lineage>
</organism>
<proteinExistence type="predicted"/>
<dbReference type="AlphaFoldDB" id="A0AAN7DAE9"/>
<evidence type="ECO:0000313" key="1">
    <source>
        <dbReference type="EMBL" id="KAK4513237.1"/>
    </source>
</evidence>